<feature type="domain" description="SLC26A/SulP transporter" evidence="6">
    <location>
        <begin position="92"/>
        <end position="241"/>
    </location>
</feature>
<keyword evidence="2 5" id="KW-0812">Transmembrane</keyword>
<gene>
    <name evidence="7" type="ORF">CB5_LOCUS9090</name>
</gene>
<evidence type="ECO:0000256" key="4">
    <source>
        <dbReference type="ARBA" id="ARBA00023136"/>
    </source>
</evidence>
<reference evidence="7" key="1">
    <citation type="submission" date="2020-07" db="EMBL/GenBank/DDBJ databases">
        <authorList>
            <person name="Lin J."/>
        </authorList>
    </citation>
    <scope>NUCLEOTIDE SEQUENCE</scope>
</reference>
<keyword evidence="3 5" id="KW-1133">Transmembrane helix</keyword>
<dbReference type="InterPro" id="IPR011547">
    <property type="entry name" value="SLC26A/SulP_dom"/>
</dbReference>
<name>A0A6V7P4W3_ANACO</name>
<protein>
    <recommendedName>
        <fullName evidence="6">SLC26A/SulP transporter domain-containing protein</fullName>
    </recommendedName>
</protein>
<organism evidence="7">
    <name type="scientific">Ananas comosus var. bracteatus</name>
    <name type="common">red pineapple</name>
    <dbReference type="NCBI Taxonomy" id="296719"/>
    <lineage>
        <taxon>Eukaryota</taxon>
        <taxon>Viridiplantae</taxon>
        <taxon>Streptophyta</taxon>
        <taxon>Embryophyta</taxon>
        <taxon>Tracheophyta</taxon>
        <taxon>Spermatophyta</taxon>
        <taxon>Magnoliopsida</taxon>
        <taxon>Liliopsida</taxon>
        <taxon>Poales</taxon>
        <taxon>Bromeliaceae</taxon>
        <taxon>Bromelioideae</taxon>
        <taxon>Ananas</taxon>
    </lineage>
</organism>
<evidence type="ECO:0000256" key="1">
    <source>
        <dbReference type="ARBA" id="ARBA00004141"/>
    </source>
</evidence>
<evidence type="ECO:0000256" key="3">
    <source>
        <dbReference type="ARBA" id="ARBA00022989"/>
    </source>
</evidence>
<dbReference type="GO" id="GO:0055085">
    <property type="term" value="P:transmembrane transport"/>
    <property type="evidence" value="ECO:0007669"/>
    <property type="project" value="InterPro"/>
</dbReference>
<evidence type="ECO:0000256" key="2">
    <source>
        <dbReference type="ARBA" id="ARBA00022692"/>
    </source>
</evidence>
<dbReference type="PANTHER" id="PTHR11814">
    <property type="entry name" value="SULFATE TRANSPORTER"/>
    <property type="match status" value="1"/>
</dbReference>
<accession>A0A6V7P4W3</accession>
<feature type="transmembrane region" description="Helical" evidence="5">
    <location>
        <begin position="155"/>
        <end position="180"/>
    </location>
</feature>
<dbReference type="InterPro" id="IPR001902">
    <property type="entry name" value="SLC26A/SulP_fam"/>
</dbReference>
<sequence>MVGVYVSNSSRKEHHYQEMAEAGEIRERPTEVVVHKVEAPPLRTSLSKMKLRLKETFFPDDPFRCFEGQPLKTKWALAAKYLFPILGWAPNYSLSLFKSDFISGLTIANSSFVPPLVYAVLGSSRDLAVGPVSIASLIMGSMLRQAVNPSADPLLFLQLAFTSTFFAGLFQASLGIFRFLVQSDPVGFMAGAAIIVSLQQLKSLLGIVHFTKQMGLVPVMSSIFHKTNEWSWQTVLMGSAFGVPPAG</sequence>
<feature type="transmembrane region" description="Helical" evidence="5">
    <location>
        <begin position="186"/>
        <end position="210"/>
    </location>
</feature>
<dbReference type="EMBL" id="LR862145">
    <property type="protein sequence ID" value="CAD1825879.1"/>
    <property type="molecule type" value="Genomic_DNA"/>
</dbReference>
<dbReference type="GO" id="GO:0016020">
    <property type="term" value="C:membrane"/>
    <property type="evidence" value="ECO:0007669"/>
    <property type="project" value="UniProtKB-SubCell"/>
</dbReference>
<evidence type="ECO:0000256" key="5">
    <source>
        <dbReference type="SAM" id="Phobius"/>
    </source>
</evidence>
<evidence type="ECO:0000259" key="6">
    <source>
        <dbReference type="Pfam" id="PF00916"/>
    </source>
</evidence>
<dbReference type="AlphaFoldDB" id="A0A6V7P4W3"/>
<comment type="subcellular location">
    <subcellularLocation>
        <location evidence="1">Membrane</location>
        <topology evidence="1">Multi-pass membrane protein</topology>
    </subcellularLocation>
</comment>
<dbReference type="Pfam" id="PF00916">
    <property type="entry name" value="Sulfate_transp"/>
    <property type="match status" value="1"/>
</dbReference>
<evidence type="ECO:0000313" key="7">
    <source>
        <dbReference type="EMBL" id="CAD1825879.1"/>
    </source>
</evidence>
<proteinExistence type="predicted"/>
<keyword evidence="4 5" id="KW-0472">Membrane</keyword>